<dbReference type="PRINTS" id="PR00778">
    <property type="entry name" value="HTHARSR"/>
</dbReference>
<evidence type="ECO:0000256" key="2">
    <source>
        <dbReference type="ARBA" id="ARBA00023125"/>
    </source>
</evidence>
<gene>
    <name evidence="5" type="ORF">DD559_09330</name>
</gene>
<dbReference type="EMBL" id="QENQ01000001">
    <property type="protein sequence ID" value="PVX29490.1"/>
    <property type="molecule type" value="Genomic_DNA"/>
</dbReference>
<evidence type="ECO:0000313" key="6">
    <source>
        <dbReference type="Proteomes" id="UP000245890"/>
    </source>
</evidence>
<comment type="caution">
    <text evidence="5">The sequence shown here is derived from an EMBL/GenBank/DDBJ whole genome shotgun (WGS) entry which is preliminary data.</text>
</comment>
<dbReference type="AlphaFoldDB" id="A0A2U0SDT8"/>
<dbReference type="GO" id="GO:0003700">
    <property type="term" value="F:DNA-binding transcription factor activity"/>
    <property type="evidence" value="ECO:0007669"/>
    <property type="project" value="InterPro"/>
</dbReference>
<evidence type="ECO:0000256" key="1">
    <source>
        <dbReference type="ARBA" id="ARBA00023015"/>
    </source>
</evidence>
<dbReference type="GO" id="GO:0003677">
    <property type="term" value="F:DNA binding"/>
    <property type="evidence" value="ECO:0007669"/>
    <property type="project" value="UniProtKB-KW"/>
</dbReference>
<reference evidence="5 6" key="1">
    <citation type="submission" date="2018-05" db="EMBL/GenBank/DDBJ databases">
        <title>Description of Sphingomonas pokkalii sp nov, isolated from the rhizosphere of saline tolerant pokkali rice and its draft genome analysis.</title>
        <authorList>
            <person name="Menon R."/>
            <person name="Kumari S."/>
            <person name="Rameshkumar N."/>
        </authorList>
    </citation>
    <scope>NUCLEOTIDE SEQUENCE [LARGE SCALE GENOMIC DNA]</scope>
    <source>
        <strain evidence="5 6">L3B27</strain>
    </source>
</reference>
<dbReference type="NCBIfam" id="NF033788">
    <property type="entry name" value="HTH_metalloreg"/>
    <property type="match status" value="1"/>
</dbReference>
<dbReference type="InterPro" id="IPR001845">
    <property type="entry name" value="HTH_ArsR_DNA-bd_dom"/>
</dbReference>
<proteinExistence type="predicted"/>
<accession>A0A2U0SDT8</accession>
<evidence type="ECO:0000313" key="5">
    <source>
        <dbReference type="EMBL" id="PVX29490.1"/>
    </source>
</evidence>
<dbReference type="Gene3D" id="1.10.10.10">
    <property type="entry name" value="Winged helix-like DNA-binding domain superfamily/Winged helix DNA-binding domain"/>
    <property type="match status" value="1"/>
</dbReference>
<dbReference type="InterPro" id="IPR051011">
    <property type="entry name" value="Metal_resp_trans_reg"/>
</dbReference>
<dbReference type="PROSITE" id="PS50987">
    <property type="entry name" value="HTH_ARSR_2"/>
    <property type="match status" value="1"/>
</dbReference>
<dbReference type="InterPro" id="IPR036388">
    <property type="entry name" value="WH-like_DNA-bd_sf"/>
</dbReference>
<organism evidence="5 6">
    <name type="scientific">Sphingomonas pokkalii</name>
    <dbReference type="NCBI Taxonomy" id="2175090"/>
    <lineage>
        <taxon>Bacteria</taxon>
        <taxon>Pseudomonadati</taxon>
        <taxon>Pseudomonadota</taxon>
        <taxon>Alphaproteobacteria</taxon>
        <taxon>Sphingomonadales</taxon>
        <taxon>Sphingomonadaceae</taxon>
        <taxon>Sphingomonas</taxon>
    </lineage>
</organism>
<keyword evidence="1" id="KW-0805">Transcription regulation</keyword>
<evidence type="ECO:0000259" key="4">
    <source>
        <dbReference type="PROSITE" id="PS50987"/>
    </source>
</evidence>
<dbReference type="SUPFAM" id="SSF46785">
    <property type="entry name" value="Winged helix' DNA-binding domain"/>
    <property type="match status" value="1"/>
</dbReference>
<dbReference type="Pfam" id="PF01022">
    <property type="entry name" value="HTH_5"/>
    <property type="match status" value="1"/>
</dbReference>
<dbReference type="Proteomes" id="UP000245890">
    <property type="component" value="Unassembled WGS sequence"/>
</dbReference>
<dbReference type="InterPro" id="IPR011991">
    <property type="entry name" value="ArsR-like_HTH"/>
</dbReference>
<dbReference type="PANTHER" id="PTHR43132:SF2">
    <property type="entry name" value="ARSENICAL RESISTANCE OPERON REPRESSOR ARSR-RELATED"/>
    <property type="match status" value="1"/>
</dbReference>
<feature type="domain" description="HTH arsR-type" evidence="4">
    <location>
        <begin position="9"/>
        <end position="101"/>
    </location>
</feature>
<sequence length="119" mass="12969">MVAVKDEMIDVIDRASQFLKALSGRSRLLLLCHLLDGEKSVGELARLTGARDTAVSQQLALLRREGMVSARRAGQMIFYSLASPEARQMLDALYGLFCTEAAPSARAEAPFIARSAEKV</sequence>
<dbReference type="CDD" id="cd00090">
    <property type="entry name" value="HTH_ARSR"/>
    <property type="match status" value="1"/>
</dbReference>
<keyword evidence="6" id="KW-1185">Reference proteome</keyword>
<evidence type="ECO:0000256" key="3">
    <source>
        <dbReference type="ARBA" id="ARBA00023163"/>
    </source>
</evidence>
<keyword evidence="2" id="KW-0238">DNA-binding</keyword>
<protein>
    <submittedName>
        <fullName evidence="5">ArsR family transcriptional regulator</fullName>
    </submittedName>
</protein>
<dbReference type="OrthoDB" id="194599at2"/>
<dbReference type="PANTHER" id="PTHR43132">
    <property type="entry name" value="ARSENICAL RESISTANCE OPERON REPRESSOR ARSR-RELATED"/>
    <property type="match status" value="1"/>
</dbReference>
<dbReference type="SMART" id="SM00418">
    <property type="entry name" value="HTH_ARSR"/>
    <property type="match status" value="1"/>
</dbReference>
<name>A0A2U0SDT8_9SPHN</name>
<dbReference type="InterPro" id="IPR036390">
    <property type="entry name" value="WH_DNA-bd_sf"/>
</dbReference>
<keyword evidence="3" id="KW-0804">Transcription</keyword>